<dbReference type="EMBL" id="QQAX01000002">
    <property type="protein sequence ID" value="RDI48649.1"/>
    <property type="molecule type" value="Genomic_DNA"/>
</dbReference>
<evidence type="ECO:0008006" key="3">
    <source>
        <dbReference type="Google" id="ProtNLM"/>
    </source>
</evidence>
<dbReference type="SUPFAM" id="SSF55729">
    <property type="entry name" value="Acyl-CoA N-acyltransferases (Nat)"/>
    <property type="match status" value="1"/>
</dbReference>
<dbReference type="OrthoDB" id="5660216at2"/>
<comment type="caution">
    <text evidence="1">The sequence shown here is derived from an EMBL/GenBank/DDBJ whole genome shotgun (WGS) entry which is preliminary data.</text>
</comment>
<accession>A0A370GYS1</accession>
<keyword evidence="2" id="KW-1185">Reference proteome</keyword>
<dbReference type="RefSeq" id="WP_114833455.1">
    <property type="nucleotide sequence ID" value="NZ_LR699114.1"/>
</dbReference>
<dbReference type="InterPro" id="IPR016181">
    <property type="entry name" value="Acyl_CoA_acyltransferase"/>
</dbReference>
<organism evidence="1 2">
    <name type="scientific">Aquicella lusitana</name>
    <dbReference type="NCBI Taxonomy" id="254246"/>
    <lineage>
        <taxon>Bacteria</taxon>
        <taxon>Pseudomonadati</taxon>
        <taxon>Pseudomonadota</taxon>
        <taxon>Gammaproteobacteria</taxon>
        <taxon>Legionellales</taxon>
        <taxon>Coxiellaceae</taxon>
        <taxon>Aquicella</taxon>
    </lineage>
</organism>
<dbReference type="Proteomes" id="UP000254720">
    <property type="component" value="Unassembled WGS sequence"/>
</dbReference>
<evidence type="ECO:0000313" key="1">
    <source>
        <dbReference type="EMBL" id="RDI48649.1"/>
    </source>
</evidence>
<dbReference type="Gene3D" id="3.40.630.30">
    <property type="match status" value="1"/>
</dbReference>
<name>A0A370GYS1_9COXI</name>
<dbReference type="AlphaFoldDB" id="A0A370GYS1"/>
<sequence length="231" mass="26660">MNMQEMLLEKNEPQSLCHARVARDYPSLTDSFMQSVASTIAGAGKTIPLFFGKLTTNDEWNQLGRFRRANYASKKPYMVAELDEKGLDRFDNSSIIYAAWLRDEMVASIRLCAYPFESCQFIESEKLRHFLGDHYQTQYLEWSRLLVSHTTALPRLLPAIIIYAGMQTLATSDYHHYFGYSTPVVKRLFSRFLLSNGSLEFTIPHRGGHPYHLLKGDFLEDFIHLSKKGFQ</sequence>
<proteinExistence type="predicted"/>
<gene>
    <name evidence="1" type="ORF">C8D86_10277</name>
</gene>
<evidence type="ECO:0000313" key="2">
    <source>
        <dbReference type="Proteomes" id="UP000254720"/>
    </source>
</evidence>
<protein>
    <recommendedName>
        <fullName evidence="3">N-acyl amino acid synthase of PEP-CTERM/exosortase system</fullName>
    </recommendedName>
</protein>
<reference evidence="1 2" key="1">
    <citation type="submission" date="2018-07" db="EMBL/GenBank/DDBJ databases">
        <title>Genomic Encyclopedia of Type Strains, Phase IV (KMG-IV): sequencing the most valuable type-strain genomes for metagenomic binning, comparative biology and taxonomic classification.</title>
        <authorList>
            <person name="Goeker M."/>
        </authorList>
    </citation>
    <scope>NUCLEOTIDE SEQUENCE [LARGE SCALE GENOMIC DNA]</scope>
    <source>
        <strain evidence="1 2">DSM 16500</strain>
    </source>
</reference>